<dbReference type="Proteomes" id="UP000027265">
    <property type="component" value="Unassembled WGS sequence"/>
</dbReference>
<dbReference type="InParanoid" id="A0A067PA80"/>
<dbReference type="SUPFAM" id="SSF143800">
    <property type="entry name" value="L28p-like"/>
    <property type="match status" value="1"/>
</dbReference>
<keyword evidence="7" id="KW-1185">Reference proteome</keyword>
<evidence type="ECO:0000256" key="3">
    <source>
        <dbReference type="ARBA" id="ARBA00023274"/>
    </source>
</evidence>
<gene>
    <name evidence="6" type="ORF">JAAARDRAFT_40916</name>
</gene>
<keyword evidence="3" id="KW-0687">Ribonucleoprotein</keyword>
<reference evidence="7" key="1">
    <citation type="journal article" date="2014" name="Proc. Natl. Acad. Sci. U.S.A.">
        <title>Extensive sampling of basidiomycete genomes demonstrates inadequacy of the white-rot/brown-rot paradigm for wood decay fungi.</title>
        <authorList>
            <person name="Riley R."/>
            <person name="Salamov A.A."/>
            <person name="Brown D.W."/>
            <person name="Nagy L.G."/>
            <person name="Floudas D."/>
            <person name="Held B.W."/>
            <person name="Levasseur A."/>
            <person name="Lombard V."/>
            <person name="Morin E."/>
            <person name="Otillar R."/>
            <person name="Lindquist E.A."/>
            <person name="Sun H."/>
            <person name="LaButti K.M."/>
            <person name="Schmutz J."/>
            <person name="Jabbour D."/>
            <person name="Luo H."/>
            <person name="Baker S.E."/>
            <person name="Pisabarro A.G."/>
            <person name="Walton J.D."/>
            <person name="Blanchette R.A."/>
            <person name="Henrissat B."/>
            <person name="Martin F."/>
            <person name="Cullen D."/>
            <person name="Hibbett D.S."/>
            <person name="Grigoriev I.V."/>
        </authorList>
    </citation>
    <scope>NUCLEOTIDE SEQUENCE [LARGE SCALE GENOMIC DNA]</scope>
    <source>
        <strain evidence="7">MUCL 33604</strain>
    </source>
</reference>
<dbReference type="GO" id="GO:0005762">
    <property type="term" value="C:mitochondrial large ribosomal subunit"/>
    <property type="evidence" value="ECO:0007669"/>
    <property type="project" value="TreeGrafter"/>
</dbReference>
<keyword evidence="2" id="KW-0689">Ribosomal protein</keyword>
<dbReference type="InterPro" id="IPR037147">
    <property type="entry name" value="Ribosomal_bL28_sf"/>
</dbReference>
<evidence type="ECO:0000256" key="1">
    <source>
        <dbReference type="ARBA" id="ARBA00008760"/>
    </source>
</evidence>
<dbReference type="FunFam" id="2.30.170.40:FF:000003">
    <property type="entry name" value="54S ribosomal protein L24"/>
    <property type="match status" value="1"/>
</dbReference>
<dbReference type="AlphaFoldDB" id="A0A067PA80"/>
<dbReference type="PANTHER" id="PTHR13528:SF2">
    <property type="entry name" value="LARGE RIBOSOMAL SUBUNIT PROTEIN BL28M"/>
    <property type="match status" value="1"/>
</dbReference>
<dbReference type="InterPro" id="IPR026569">
    <property type="entry name" value="Ribosomal_bL28"/>
</dbReference>
<evidence type="ECO:0000313" key="6">
    <source>
        <dbReference type="EMBL" id="KDQ51679.1"/>
    </source>
</evidence>
<dbReference type="FunCoup" id="A0A067PA80">
    <property type="interactions" value="141"/>
</dbReference>
<evidence type="ECO:0000256" key="2">
    <source>
        <dbReference type="ARBA" id="ARBA00022980"/>
    </source>
</evidence>
<evidence type="ECO:0000313" key="7">
    <source>
        <dbReference type="Proteomes" id="UP000027265"/>
    </source>
</evidence>
<dbReference type="OrthoDB" id="361870at2759"/>
<dbReference type="Gene3D" id="2.30.170.40">
    <property type="entry name" value="Ribosomal protein L28/L24"/>
    <property type="match status" value="1"/>
</dbReference>
<dbReference type="GO" id="GO:0003735">
    <property type="term" value="F:structural constituent of ribosome"/>
    <property type="evidence" value="ECO:0007669"/>
    <property type="project" value="InterPro"/>
</dbReference>
<evidence type="ECO:0000256" key="4">
    <source>
        <dbReference type="ARBA" id="ARBA00035269"/>
    </source>
</evidence>
<organism evidence="6 7">
    <name type="scientific">Jaapia argillacea MUCL 33604</name>
    <dbReference type="NCBI Taxonomy" id="933084"/>
    <lineage>
        <taxon>Eukaryota</taxon>
        <taxon>Fungi</taxon>
        <taxon>Dikarya</taxon>
        <taxon>Basidiomycota</taxon>
        <taxon>Agaricomycotina</taxon>
        <taxon>Agaricomycetes</taxon>
        <taxon>Agaricomycetidae</taxon>
        <taxon>Jaapiales</taxon>
        <taxon>Jaapiaceae</taxon>
        <taxon>Jaapia</taxon>
    </lineage>
</organism>
<evidence type="ECO:0000256" key="5">
    <source>
        <dbReference type="SAM" id="MobiDB-lite"/>
    </source>
</evidence>
<dbReference type="HOGENOM" id="CLU_064548_4_1_1"/>
<name>A0A067PA80_9AGAM</name>
<dbReference type="InterPro" id="IPR034704">
    <property type="entry name" value="Ribosomal_bL28/bL31-like_sf"/>
</dbReference>
<feature type="region of interest" description="Disordered" evidence="5">
    <location>
        <begin position="107"/>
        <end position="133"/>
    </location>
</feature>
<dbReference type="Pfam" id="PF00830">
    <property type="entry name" value="Ribosomal_L28"/>
    <property type="match status" value="1"/>
</dbReference>
<dbReference type="PANTHER" id="PTHR13528">
    <property type="entry name" value="39S RIBOSOMAL PROTEIN L28, MITOCHONDRIAL"/>
    <property type="match status" value="1"/>
</dbReference>
<sequence length="133" mass="15276">MRPTLLLSTPFKRAQLGLFHGKTRQTGNSVPFSKSKTKRAWLPNVHSKRLTSDVLGEEMKLKVTTRALKTIKKHGSLDQYLLRTKADLLGWQGMKLRVQLEEKMKENELNQQKLPKQKVRVPPPAKLPKELVL</sequence>
<proteinExistence type="inferred from homology"/>
<comment type="similarity">
    <text evidence="1">Belongs to the bacterial ribosomal protein bL28 family.</text>
</comment>
<dbReference type="HAMAP" id="MF_00373">
    <property type="entry name" value="Ribosomal_bL28"/>
    <property type="match status" value="1"/>
</dbReference>
<accession>A0A067PA80</accession>
<dbReference type="STRING" id="933084.A0A067PA80"/>
<protein>
    <recommendedName>
        <fullName evidence="4">Large ribosomal subunit protein bL28m</fullName>
    </recommendedName>
</protein>
<dbReference type="EMBL" id="KL197746">
    <property type="protein sequence ID" value="KDQ51679.1"/>
    <property type="molecule type" value="Genomic_DNA"/>
</dbReference>